<reference evidence="1 2" key="1">
    <citation type="journal article" date="2020" name="ISME J.">
        <title>Uncovering the hidden diversity of litter-decomposition mechanisms in mushroom-forming fungi.</title>
        <authorList>
            <person name="Floudas D."/>
            <person name="Bentzer J."/>
            <person name="Ahren D."/>
            <person name="Johansson T."/>
            <person name="Persson P."/>
            <person name="Tunlid A."/>
        </authorList>
    </citation>
    <scope>NUCLEOTIDE SEQUENCE [LARGE SCALE GENOMIC DNA]</scope>
    <source>
        <strain evidence="1 2">CBS 406.79</strain>
    </source>
</reference>
<dbReference type="AlphaFoldDB" id="A0A8H5HXR0"/>
<keyword evidence="2" id="KW-1185">Reference proteome</keyword>
<comment type="caution">
    <text evidence="1">The sequence shown here is derived from an EMBL/GenBank/DDBJ whole genome shotgun (WGS) entry which is preliminary data.</text>
</comment>
<evidence type="ECO:0000313" key="2">
    <source>
        <dbReference type="Proteomes" id="UP000518752"/>
    </source>
</evidence>
<dbReference type="OrthoDB" id="2310204at2759"/>
<organism evidence="1 2">
    <name type="scientific">Collybiopsis confluens</name>
    <dbReference type="NCBI Taxonomy" id="2823264"/>
    <lineage>
        <taxon>Eukaryota</taxon>
        <taxon>Fungi</taxon>
        <taxon>Dikarya</taxon>
        <taxon>Basidiomycota</taxon>
        <taxon>Agaricomycotina</taxon>
        <taxon>Agaricomycetes</taxon>
        <taxon>Agaricomycetidae</taxon>
        <taxon>Agaricales</taxon>
        <taxon>Marasmiineae</taxon>
        <taxon>Omphalotaceae</taxon>
        <taxon>Collybiopsis</taxon>
    </lineage>
</organism>
<protein>
    <submittedName>
        <fullName evidence="1">Uncharacterized protein</fullName>
    </submittedName>
</protein>
<sequence length="336" mass="35175">MIPSRNLEKDSSAAKGNNSTMFAIPWDNFLQLVHRSHHDCFLAVFRFYSNLYLGNANTARYAIARLSRPSANGGSMLTTVAETSPLGQQEPINMIISANSDSAVLKDASTDAGLGGGLQTYFNSLGFAGECLGNHLGNDQQANLGDGNGLVNQTGVLRWDFGDVQTGTCKETVDGGNHFRYWIQNESSAIFIAASYELPASSNHDIIVNGYNFGRDYISGNITGSAIPTQTLSNSSTFSGTTSFNGFNYSTSIQYVSGLLPNTSVGINHNLTVALDGQTAVDGLVAVLTVNITASNSSSTGGGSSASTGNSGALSLSTPVLQSLAMAGLLAFYATL</sequence>
<dbReference type="Proteomes" id="UP000518752">
    <property type="component" value="Unassembled WGS sequence"/>
</dbReference>
<evidence type="ECO:0000313" key="1">
    <source>
        <dbReference type="EMBL" id="KAF5391544.1"/>
    </source>
</evidence>
<proteinExistence type="predicted"/>
<dbReference type="EMBL" id="JAACJN010000009">
    <property type="protein sequence ID" value="KAF5391544.1"/>
    <property type="molecule type" value="Genomic_DNA"/>
</dbReference>
<gene>
    <name evidence="1" type="ORF">D9757_002347</name>
</gene>
<name>A0A8H5HXR0_9AGAR</name>
<accession>A0A8H5HXR0</accession>